<evidence type="ECO:0000313" key="2">
    <source>
        <dbReference type="Proteomes" id="UP000297245"/>
    </source>
</evidence>
<protein>
    <submittedName>
        <fullName evidence="1">Uncharacterized protein</fullName>
    </submittedName>
</protein>
<sequence>MRQNRLETLSVLYLPLWVRLMWANYFWKHRLPSDCPTPLARLPLHKISFLDMPSKLQMFLKLVSLHEAHSTMVNTEH</sequence>
<dbReference type="AlphaFoldDB" id="A0A4V6T5D9"/>
<dbReference type="EMBL" id="ML179215">
    <property type="protein sequence ID" value="THU94805.1"/>
    <property type="molecule type" value="Genomic_DNA"/>
</dbReference>
<organism evidence="1 2">
    <name type="scientific">Dendrothele bispora (strain CBS 962.96)</name>
    <dbReference type="NCBI Taxonomy" id="1314807"/>
    <lineage>
        <taxon>Eukaryota</taxon>
        <taxon>Fungi</taxon>
        <taxon>Dikarya</taxon>
        <taxon>Basidiomycota</taxon>
        <taxon>Agaricomycotina</taxon>
        <taxon>Agaricomycetes</taxon>
        <taxon>Agaricomycetidae</taxon>
        <taxon>Agaricales</taxon>
        <taxon>Agaricales incertae sedis</taxon>
        <taxon>Dendrothele</taxon>
    </lineage>
</organism>
<accession>A0A4V6T5D9</accession>
<gene>
    <name evidence="1" type="ORF">K435DRAFT_153628</name>
</gene>
<keyword evidence="2" id="KW-1185">Reference proteome</keyword>
<dbReference type="Proteomes" id="UP000297245">
    <property type="component" value="Unassembled WGS sequence"/>
</dbReference>
<evidence type="ECO:0000313" key="1">
    <source>
        <dbReference type="EMBL" id="THU94805.1"/>
    </source>
</evidence>
<proteinExistence type="predicted"/>
<reference evidence="1 2" key="1">
    <citation type="journal article" date="2019" name="Nat. Ecol. Evol.">
        <title>Megaphylogeny resolves global patterns of mushroom evolution.</title>
        <authorList>
            <person name="Varga T."/>
            <person name="Krizsan K."/>
            <person name="Foldi C."/>
            <person name="Dima B."/>
            <person name="Sanchez-Garcia M."/>
            <person name="Sanchez-Ramirez S."/>
            <person name="Szollosi G.J."/>
            <person name="Szarkandi J.G."/>
            <person name="Papp V."/>
            <person name="Albert L."/>
            <person name="Andreopoulos W."/>
            <person name="Angelini C."/>
            <person name="Antonin V."/>
            <person name="Barry K.W."/>
            <person name="Bougher N.L."/>
            <person name="Buchanan P."/>
            <person name="Buyck B."/>
            <person name="Bense V."/>
            <person name="Catcheside P."/>
            <person name="Chovatia M."/>
            <person name="Cooper J."/>
            <person name="Damon W."/>
            <person name="Desjardin D."/>
            <person name="Finy P."/>
            <person name="Geml J."/>
            <person name="Haridas S."/>
            <person name="Hughes K."/>
            <person name="Justo A."/>
            <person name="Karasinski D."/>
            <person name="Kautmanova I."/>
            <person name="Kiss B."/>
            <person name="Kocsube S."/>
            <person name="Kotiranta H."/>
            <person name="LaButti K.M."/>
            <person name="Lechner B.E."/>
            <person name="Liimatainen K."/>
            <person name="Lipzen A."/>
            <person name="Lukacs Z."/>
            <person name="Mihaltcheva S."/>
            <person name="Morgado L.N."/>
            <person name="Niskanen T."/>
            <person name="Noordeloos M.E."/>
            <person name="Ohm R.A."/>
            <person name="Ortiz-Santana B."/>
            <person name="Ovrebo C."/>
            <person name="Racz N."/>
            <person name="Riley R."/>
            <person name="Savchenko A."/>
            <person name="Shiryaev A."/>
            <person name="Soop K."/>
            <person name="Spirin V."/>
            <person name="Szebenyi C."/>
            <person name="Tomsovsky M."/>
            <person name="Tulloss R.E."/>
            <person name="Uehling J."/>
            <person name="Grigoriev I.V."/>
            <person name="Vagvolgyi C."/>
            <person name="Papp T."/>
            <person name="Martin F.M."/>
            <person name="Miettinen O."/>
            <person name="Hibbett D.S."/>
            <person name="Nagy L.G."/>
        </authorList>
    </citation>
    <scope>NUCLEOTIDE SEQUENCE [LARGE SCALE GENOMIC DNA]</scope>
    <source>
        <strain evidence="1 2">CBS 962.96</strain>
    </source>
</reference>
<name>A0A4V6T5D9_DENBC</name>